<evidence type="ECO:0000256" key="1">
    <source>
        <dbReference type="ARBA" id="ARBA00000085"/>
    </source>
</evidence>
<dbReference type="GO" id="GO:0005524">
    <property type="term" value="F:ATP binding"/>
    <property type="evidence" value="ECO:0007669"/>
    <property type="project" value="UniProtKB-KW"/>
</dbReference>
<sequence length="203" mass="21210">MAGAVDEVDLVELRGLLHDLGHGLATLSLLTETVRADDSLSEDTRERVWAVDRETKRLLATVRGAVVPRTGEPAPPVDVRDLLGQIVSLASLAGPTGVVLAPGPPAYLAVEEPLLWRMVTNLVDNAVRAAGVNGRVEVSVRPASGGTVIEVCDDGPGFGAVTGGWGSLGLGIVRRLAQECGCEFVVRAREGARGTTARLTFQG</sequence>
<dbReference type="InterPro" id="IPR003594">
    <property type="entry name" value="HATPase_dom"/>
</dbReference>
<dbReference type="SMART" id="SM00387">
    <property type="entry name" value="HATPase_c"/>
    <property type="match status" value="1"/>
</dbReference>
<keyword evidence="5 8" id="KW-0418">Kinase</keyword>
<evidence type="ECO:0000256" key="5">
    <source>
        <dbReference type="ARBA" id="ARBA00022777"/>
    </source>
</evidence>
<proteinExistence type="predicted"/>
<dbReference type="GO" id="GO:0000155">
    <property type="term" value="F:phosphorelay sensor kinase activity"/>
    <property type="evidence" value="ECO:0007669"/>
    <property type="project" value="TreeGrafter"/>
</dbReference>
<comment type="caution">
    <text evidence="8">The sequence shown here is derived from an EMBL/GenBank/DDBJ whole genome shotgun (WGS) entry which is preliminary data.</text>
</comment>
<evidence type="ECO:0000256" key="6">
    <source>
        <dbReference type="ARBA" id="ARBA00022840"/>
    </source>
</evidence>
<name>A0A4Q7IZZ8_9PSEU</name>
<dbReference type="Proteomes" id="UP000292003">
    <property type="component" value="Unassembled WGS sequence"/>
</dbReference>
<keyword evidence="4" id="KW-0547">Nucleotide-binding</keyword>
<evidence type="ECO:0000256" key="4">
    <source>
        <dbReference type="ARBA" id="ARBA00022741"/>
    </source>
</evidence>
<gene>
    <name evidence="8" type="ORF">EWH70_28685</name>
</gene>
<dbReference type="InterPro" id="IPR036890">
    <property type="entry name" value="HATPase_C_sf"/>
</dbReference>
<dbReference type="SUPFAM" id="SSF55874">
    <property type="entry name" value="ATPase domain of HSP90 chaperone/DNA topoisomerase II/histidine kinase"/>
    <property type="match status" value="1"/>
</dbReference>
<evidence type="ECO:0000259" key="7">
    <source>
        <dbReference type="PROSITE" id="PS50109"/>
    </source>
</evidence>
<dbReference type="Gene3D" id="3.30.565.10">
    <property type="entry name" value="Histidine kinase-like ATPase, C-terminal domain"/>
    <property type="match status" value="1"/>
</dbReference>
<evidence type="ECO:0000313" key="9">
    <source>
        <dbReference type="Proteomes" id="UP000292003"/>
    </source>
</evidence>
<evidence type="ECO:0000313" key="8">
    <source>
        <dbReference type="EMBL" id="RZQ60641.1"/>
    </source>
</evidence>
<dbReference type="InterPro" id="IPR005467">
    <property type="entry name" value="His_kinase_dom"/>
</dbReference>
<dbReference type="GO" id="GO:0005886">
    <property type="term" value="C:plasma membrane"/>
    <property type="evidence" value="ECO:0007669"/>
    <property type="project" value="TreeGrafter"/>
</dbReference>
<dbReference type="InterPro" id="IPR050980">
    <property type="entry name" value="2C_sensor_his_kinase"/>
</dbReference>
<dbReference type="AlphaFoldDB" id="A0A4Q7IZZ8"/>
<comment type="catalytic activity">
    <reaction evidence="1">
        <text>ATP + protein L-histidine = ADP + protein N-phospho-L-histidine.</text>
        <dbReference type="EC" id="2.7.13.3"/>
    </reaction>
</comment>
<dbReference type="PANTHER" id="PTHR44936:SF10">
    <property type="entry name" value="SENSOR PROTEIN RSTB"/>
    <property type="match status" value="1"/>
</dbReference>
<keyword evidence="9" id="KW-1185">Reference proteome</keyword>
<keyword evidence="3" id="KW-0808">Transferase</keyword>
<dbReference type="Pfam" id="PF02518">
    <property type="entry name" value="HATPase_c"/>
    <property type="match status" value="1"/>
</dbReference>
<dbReference type="RefSeq" id="WP_130478646.1">
    <property type="nucleotide sequence ID" value="NZ_SFCC01000016.1"/>
</dbReference>
<dbReference type="EMBL" id="SFCC01000016">
    <property type="protein sequence ID" value="RZQ60641.1"/>
    <property type="molecule type" value="Genomic_DNA"/>
</dbReference>
<dbReference type="EC" id="2.7.13.3" evidence="2"/>
<protein>
    <recommendedName>
        <fullName evidence="2">histidine kinase</fullName>
        <ecNumber evidence="2">2.7.13.3</ecNumber>
    </recommendedName>
</protein>
<evidence type="ECO:0000256" key="2">
    <source>
        <dbReference type="ARBA" id="ARBA00012438"/>
    </source>
</evidence>
<dbReference type="PROSITE" id="PS50109">
    <property type="entry name" value="HIS_KIN"/>
    <property type="match status" value="1"/>
</dbReference>
<accession>A0A4Q7IZZ8</accession>
<dbReference type="OrthoDB" id="3474644at2"/>
<organism evidence="8 9">
    <name type="scientific">Amycolatopsis suaedae</name>
    <dbReference type="NCBI Taxonomy" id="2510978"/>
    <lineage>
        <taxon>Bacteria</taxon>
        <taxon>Bacillati</taxon>
        <taxon>Actinomycetota</taxon>
        <taxon>Actinomycetes</taxon>
        <taxon>Pseudonocardiales</taxon>
        <taxon>Pseudonocardiaceae</taxon>
        <taxon>Amycolatopsis</taxon>
    </lineage>
</organism>
<dbReference type="PANTHER" id="PTHR44936">
    <property type="entry name" value="SENSOR PROTEIN CREC"/>
    <property type="match status" value="1"/>
</dbReference>
<evidence type="ECO:0000256" key="3">
    <source>
        <dbReference type="ARBA" id="ARBA00022679"/>
    </source>
</evidence>
<feature type="domain" description="Histidine kinase" evidence="7">
    <location>
        <begin position="15"/>
        <end position="203"/>
    </location>
</feature>
<keyword evidence="6" id="KW-0067">ATP-binding</keyword>
<dbReference type="CDD" id="cd00075">
    <property type="entry name" value="HATPase"/>
    <property type="match status" value="1"/>
</dbReference>
<reference evidence="8 9" key="1">
    <citation type="submission" date="2019-02" db="EMBL/GenBank/DDBJ databases">
        <title>Draft genome sequence of Amycolatopsis sp. 8-3EHSu isolated from roots of Suaeda maritima.</title>
        <authorList>
            <person name="Duangmal K."/>
            <person name="Chantavorakit T."/>
        </authorList>
    </citation>
    <scope>NUCLEOTIDE SEQUENCE [LARGE SCALE GENOMIC DNA]</scope>
    <source>
        <strain evidence="8 9">8-3EHSu</strain>
    </source>
</reference>